<evidence type="ECO:0000256" key="12">
    <source>
        <dbReference type="ARBA" id="ARBA00023136"/>
    </source>
</evidence>
<dbReference type="GO" id="GO:0019213">
    <property type="term" value="F:deacetylase activity"/>
    <property type="evidence" value="ECO:0007669"/>
    <property type="project" value="UniProtKB-ARBA"/>
</dbReference>
<name>A0A836ACX9_SHEEP</name>
<dbReference type="InterPro" id="IPR027417">
    <property type="entry name" value="P-loop_NTPase"/>
</dbReference>
<protein>
    <recommendedName>
        <fullName evidence="5">[heparan sulfate]-glucosamine N-sulfotransferase</fullName>
        <ecNumber evidence="5">2.8.2.8</ecNumber>
    </recommendedName>
</protein>
<evidence type="ECO:0000256" key="5">
    <source>
        <dbReference type="ARBA" id="ARBA00012979"/>
    </source>
</evidence>
<feature type="disulfide bond" evidence="18">
    <location>
        <begin position="808"/>
        <end position="818"/>
    </location>
</feature>
<evidence type="ECO:0000256" key="11">
    <source>
        <dbReference type="ARBA" id="ARBA00023034"/>
    </source>
</evidence>
<comment type="similarity">
    <text evidence="4">Belongs to the sulfotransferase 1 family. NDST subfamily.</text>
</comment>
<feature type="region of interest" description="Disordered" evidence="19">
    <location>
        <begin position="962"/>
        <end position="984"/>
    </location>
</feature>
<gene>
    <name evidence="23" type="ORF">JEQ12_017194</name>
</gene>
<evidence type="ECO:0000256" key="18">
    <source>
        <dbReference type="PIRSR" id="PIRSR637359-3"/>
    </source>
</evidence>
<feature type="domain" description="Sulfotransferase" evidence="20">
    <location>
        <begin position="595"/>
        <end position="836"/>
    </location>
</feature>
<dbReference type="EC" id="2.8.2.8" evidence="5"/>
<sequence>MNLIVKLRRSFRTLIVLLATFCLVSIVVSAYFLYSGYKQEMTLIETTAAAGCTDVKILPYRSMELKTVKPIDTSKTDPIVLLFVESQYSQLGQDIIAILESSRFQHHMVIAPGKGDIPPLTDNGKGKYILVIYENILKYVSMDSWNRELLEKYCVEYSVSIIGFHKANENSSPSTQLKGFPLNLFNNLALKDCFINPHSPLLHITKAPKVEKGPLPGEDWTIFQYNHSTYQPVLLTELQTEKSLSSLSSKQLYATVIQDLGLHDGIQRVLFGNNLNFWLHKLIFIDAISFLSGKRLTLSLDRYILVDIDDIFVGKEGTRMNVKDVKALLETQNLLRTQVANFTFNLGFSGKFYHTGTEEEDEGDDLLLRSVDEFWWFPHMWSHMQPHLFHNESSLVEQMILNKEFALEHGIPINMGYAVAPHHSGVYPVHIQLYAAWKKVWGIQVTSTEEYPHLKPARYRKGFIHNSIMVLPRQTCGLFTHTIFYKEYPGGPQELDKSIRGGELFLTILLNPISIFMTHLSNYGNDRLGLYTFVNLANFVQSWTNLKLQTLPPVQLAHKYFELFPEQRDPLWQNPCDDKRHKDIWSREKTCDHLPKFLVIGPQKTGTTALYLFLLMHPSIISNLPSPKTFEEVQFFNGNNYHKGIDWYMDFFPTPSNITSDFLFEKSANYFHSEEAPKRAASLVPKAKIITILIDPSDRAYSWYQHQRSHEDPAALRFNFYEVITTGHWAPSDLKTLQRRCLIPGWYAVHIERWLTYFATSQLLIIDGQQLRSDPATVMDEVQKFLGVTLHYNYSEALTFDPQKGFWCQLLEGGKTKCLGKSKGRKYPPMDPELIECGFSLKLRALFKFSFAIDSRMKYIRSGELKFLVNYLKYYHHSERGKVSTYYSAFWKIFLFFNMKVDSICEKDNNLPFVVKLLDSSMTSCEQTDVETIKSRKQQTESELMDLNQQRIASLETIIPRNTEEQSASAEKNETGIPKEKSQRGDAKKYFYSAGDIHGEKLMHRKMSRYRESTGGWVDTGLDFATRMQQEDLQIVFYGADHEANGFLTYNEIESLLEETPEQEQLKLFNADNKVFSYVEPVREFGLTVEPFHFSGTLESGAELSYEERGYDVTVMAKRTSAGEQKP</sequence>
<keyword evidence="6" id="KW-0808">Transferase</keyword>
<evidence type="ECO:0000256" key="16">
    <source>
        <dbReference type="PIRSR" id="PIRSR637359-1"/>
    </source>
</evidence>
<dbReference type="GO" id="GO:0030210">
    <property type="term" value="P:heparin proteoglycan biosynthetic process"/>
    <property type="evidence" value="ECO:0007669"/>
    <property type="project" value="UniProtKB-UniPathway"/>
</dbReference>
<evidence type="ECO:0000256" key="8">
    <source>
        <dbReference type="ARBA" id="ARBA00022801"/>
    </source>
</evidence>
<keyword evidence="13 18" id="KW-1015">Disulfide bond</keyword>
<evidence type="ECO:0000259" key="22">
    <source>
        <dbReference type="Pfam" id="PF25119"/>
    </source>
</evidence>
<evidence type="ECO:0000256" key="14">
    <source>
        <dbReference type="ARBA" id="ARBA00023180"/>
    </source>
</evidence>
<evidence type="ECO:0000313" key="24">
    <source>
        <dbReference type="Proteomes" id="UP000664991"/>
    </source>
</evidence>
<comment type="subcellular location">
    <subcellularLocation>
        <location evidence="1">Golgi apparatus membrane</location>
        <topology evidence="1">Single-pass type II membrane protein</topology>
    </subcellularLocation>
</comment>
<dbReference type="GO" id="GO:0015012">
    <property type="term" value="P:heparan sulfate proteoglycan biosynthetic process"/>
    <property type="evidence" value="ECO:0007669"/>
    <property type="project" value="UniProtKB-UniPathway"/>
</dbReference>
<feature type="binding site" evidence="17">
    <location>
        <position position="702"/>
    </location>
    <ligand>
        <name>3'-phosphoadenylyl sulfate</name>
        <dbReference type="ChEBI" id="CHEBI:58339"/>
    </ligand>
</feature>
<dbReference type="InterPro" id="IPR000863">
    <property type="entry name" value="Sulfotransferase_dom"/>
</dbReference>
<evidence type="ECO:0000256" key="7">
    <source>
        <dbReference type="ARBA" id="ARBA00022692"/>
    </source>
</evidence>
<dbReference type="Gene3D" id="3.40.50.300">
    <property type="entry name" value="P-loop containing nucleotide triphosphate hydrolases"/>
    <property type="match status" value="1"/>
</dbReference>
<feature type="active site" description="For sulfotransferase activity" evidence="16">
    <location>
        <position position="604"/>
    </location>
</feature>
<dbReference type="PANTHER" id="PTHR10605">
    <property type="entry name" value="HEPARAN SULFATE SULFOTRANSFERASE"/>
    <property type="match status" value="1"/>
</dbReference>
<dbReference type="GO" id="GO:0015016">
    <property type="term" value="F:heparan sulfate N-sulfotransferase activity"/>
    <property type="evidence" value="ECO:0007669"/>
    <property type="project" value="UniProtKB-EC"/>
</dbReference>
<proteinExistence type="inferred from homology"/>
<feature type="domain" description="Heparan sulfate-N-deacetylase N-terminal" evidence="22">
    <location>
        <begin position="76"/>
        <end position="291"/>
    </location>
</feature>
<evidence type="ECO:0000256" key="2">
    <source>
        <dbReference type="ARBA" id="ARBA00004841"/>
    </source>
</evidence>
<keyword evidence="7" id="KW-0812">Transmembrane</keyword>
<dbReference type="InterPro" id="IPR037359">
    <property type="entry name" value="NST/OST"/>
</dbReference>
<dbReference type="GO" id="GO:0000139">
    <property type="term" value="C:Golgi membrane"/>
    <property type="evidence" value="ECO:0007669"/>
    <property type="project" value="UniProtKB-SubCell"/>
</dbReference>
<evidence type="ECO:0000256" key="15">
    <source>
        <dbReference type="ARBA" id="ARBA00023268"/>
    </source>
</evidence>
<keyword evidence="10" id="KW-1133">Transmembrane helix</keyword>
<evidence type="ECO:0000256" key="13">
    <source>
        <dbReference type="ARBA" id="ARBA00023157"/>
    </source>
</evidence>
<evidence type="ECO:0000256" key="19">
    <source>
        <dbReference type="SAM" id="MobiDB-lite"/>
    </source>
</evidence>
<keyword evidence="12" id="KW-0472">Membrane</keyword>
<dbReference type="Pfam" id="PF12062">
    <property type="entry name" value="HSNSD-CE"/>
    <property type="match status" value="1"/>
</dbReference>
<comment type="caution">
    <text evidence="23">The sequence shown here is derived from an EMBL/GenBank/DDBJ whole genome shotgun (WGS) entry which is preliminary data.</text>
</comment>
<keyword evidence="11" id="KW-0333">Golgi apparatus</keyword>
<evidence type="ECO:0000259" key="21">
    <source>
        <dbReference type="Pfam" id="PF12062"/>
    </source>
</evidence>
<dbReference type="InterPro" id="IPR056793">
    <property type="entry name" value="HSNSD_N"/>
</dbReference>
<feature type="binding site" evidence="17">
    <location>
        <position position="807"/>
    </location>
    <ligand>
        <name>3'-phosphoadenylyl sulfate</name>
        <dbReference type="ChEBI" id="CHEBI:58339"/>
    </ligand>
</feature>
<feature type="compositionally biased region" description="Basic and acidic residues" evidence="19">
    <location>
        <begin position="971"/>
        <end position="984"/>
    </location>
</feature>
<dbReference type="Pfam" id="PF25119">
    <property type="entry name" value="HSNSD_N"/>
    <property type="match status" value="1"/>
</dbReference>
<keyword evidence="8" id="KW-0378">Hydrolase</keyword>
<dbReference type="GO" id="GO:0016787">
    <property type="term" value="F:hydrolase activity"/>
    <property type="evidence" value="ECO:0007669"/>
    <property type="project" value="UniProtKB-KW"/>
</dbReference>
<evidence type="ECO:0000256" key="1">
    <source>
        <dbReference type="ARBA" id="ARBA00004323"/>
    </source>
</evidence>
<comment type="pathway">
    <text evidence="2">Glycan metabolism; heparin biosynthesis.</text>
</comment>
<keyword evidence="9" id="KW-0735">Signal-anchor</keyword>
<dbReference type="InterPro" id="IPR021930">
    <property type="entry name" value="Heparan_SO4_deacetylase_dom"/>
</dbReference>
<evidence type="ECO:0000256" key="3">
    <source>
        <dbReference type="ARBA" id="ARBA00005093"/>
    </source>
</evidence>
<dbReference type="Proteomes" id="UP000664991">
    <property type="component" value="Unassembled WGS sequence"/>
</dbReference>
<dbReference type="EMBL" id="JAEMGP010000006">
    <property type="protein sequence ID" value="KAG5207430.1"/>
    <property type="molecule type" value="Genomic_DNA"/>
</dbReference>
<dbReference type="SUPFAM" id="SSF52540">
    <property type="entry name" value="P-loop containing nucleoside triphosphate hydrolases"/>
    <property type="match status" value="1"/>
</dbReference>
<keyword evidence="14" id="KW-0325">Glycoprotein</keyword>
<dbReference type="Pfam" id="PF00685">
    <property type="entry name" value="Sulfotransfer_1"/>
    <property type="match status" value="1"/>
</dbReference>
<accession>A0A836ACX9</accession>
<keyword evidence="15" id="KW-0511">Multifunctional enzyme</keyword>
<evidence type="ECO:0000256" key="9">
    <source>
        <dbReference type="ARBA" id="ARBA00022968"/>
    </source>
</evidence>
<evidence type="ECO:0000259" key="20">
    <source>
        <dbReference type="Pfam" id="PF00685"/>
    </source>
</evidence>
<dbReference type="UniPathway" id="UPA00862"/>
<feature type="binding site" evidence="17">
    <location>
        <begin position="823"/>
        <end position="827"/>
    </location>
    <ligand>
        <name>3'-phosphoadenylyl sulfate</name>
        <dbReference type="ChEBI" id="CHEBI:58339"/>
    </ligand>
</feature>
<dbReference type="UniPathway" id="UPA00756"/>
<evidence type="ECO:0000256" key="17">
    <source>
        <dbReference type="PIRSR" id="PIRSR637359-2"/>
    </source>
</evidence>
<evidence type="ECO:0000313" key="23">
    <source>
        <dbReference type="EMBL" id="KAG5207430.1"/>
    </source>
</evidence>
<organism evidence="23 24">
    <name type="scientific">Ovis aries</name>
    <name type="common">Sheep</name>
    <dbReference type="NCBI Taxonomy" id="9940"/>
    <lineage>
        <taxon>Eukaryota</taxon>
        <taxon>Metazoa</taxon>
        <taxon>Chordata</taxon>
        <taxon>Craniata</taxon>
        <taxon>Vertebrata</taxon>
        <taxon>Euteleostomi</taxon>
        <taxon>Mammalia</taxon>
        <taxon>Eutheria</taxon>
        <taxon>Laurasiatheria</taxon>
        <taxon>Artiodactyla</taxon>
        <taxon>Ruminantia</taxon>
        <taxon>Pecora</taxon>
        <taxon>Bovidae</taxon>
        <taxon>Caprinae</taxon>
        <taxon>Ovis</taxon>
    </lineage>
</organism>
<reference evidence="23 24" key="1">
    <citation type="submission" date="2020-12" db="EMBL/GenBank/DDBJ databases">
        <title>De novo assembly of Tibetan sheep genome.</title>
        <authorList>
            <person name="Li X."/>
        </authorList>
    </citation>
    <scope>NUCLEOTIDE SEQUENCE [LARGE SCALE GENOMIC DNA]</scope>
    <source>
        <tissue evidence="23">Heart</tissue>
    </source>
</reference>
<dbReference type="AlphaFoldDB" id="A0A836ACX9"/>
<dbReference type="FunFam" id="3.40.50.300:FF:000176">
    <property type="entry name" value="bifunctional heparan sulfate N-deacetylase/N-sulfotransferase 1"/>
    <property type="match status" value="1"/>
</dbReference>
<dbReference type="PANTHER" id="PTHR10605:SF45">
    <property type="entry name" value="BIFUNCTIONAL HEPARAN SULFATE N-DEACETYLASE_N-SULFOTRANSFERASE 4"/>
    <property type="match status" value="1"/>
</dbReference>
<feature type="domain" description="Heparan sulphate-N-deacetylase deacetylase" evidence="21">
    <location>
        <begin position="301"/>
        <end position="505"/>
    </location>
</feature>
<evidence type="ECO:0000256" key="10">
    <source>
        <dbReference type="ARBA" id="ARBA00022989"/>
    </source>
</evidence>
<evidence type="ECO:0000256" key="4">
    <source>
        <dbReference type="ARBA" id="ARBA00010420"/>
    </source>
</evidence>
<evidence type="ECO:0000256" key="6">
    <source>
        <dbReference type="ARBA" id="ARBA00022679"/>
    </source>
</evidence>
<comment type="pathway">
    <text evidence="3">Glycan metabolism; heparan sulfate biosynthesis.</text>
</comment>